<protein>
    <recommendedName>
        <fullName evidence="3">Cupin 2 conserved barrel domain-containing protein</fullName>
    </recommendedName>
</protein>
<evidence type="ECO:0008006" key="3">
    <source>
        <dbReference type="Google" id="ProtNLM"/>
    </source>
</evidence>
<reference evidence="1 2" key="1">
    <citation type="journal article" date="2023" name="G3 (Bethesda)">
        <title>A chromosome-level genome assembly of Zasmidium syzygii isolated from banana leaves.</title>
        <authorList>
            <person name="van Westerhoven A.C."/>
            <person name="Mehrabi R."/>
            <person name="Talebi R."/>
            <person name="Steentjes M.B.F."/>
            <person name="Corcolon B."/>
            <person name="Chong P.A."/>
            <person name="Kema G.H.J."/>
            <person name="Seidl M.F."/>
        </authorList>
    </citation>
    <scope>NUCLEOTIDE SEQUENCE [LARGE SCALE GENOMIC DNA]</scope>
    <source>
        <strain evidence="1 2">P124</strain>
    </source>
</reference>
<name>A0ABR0EXR5_ZASCE</name>
<proteinExistence type="predicted"/>
<dbReference type="EMBL" id="JAXOVC010000002">
    <property type="protein sequence ID" value="KAK4506159.1"/>
    <property type="molecule type" value="Genomic_DNA"/>
</dbReference>
<dbReference type="SUPFAM" id="SSF51182">
    <property type="entry name" value="RmlC-like cupins"/>
    <property type="match status" value="1"/>
</dbReference>
<keyword evidence="2" id="KW-1185">Reference proteome</keyword>
<dbReference type="PANTHER" id="PTHR36156">
    <property type="entry name" value="SLR2101 PROTEIN"/>
    <property type="match status" value="1"/>
</dbReference>
<dbReference type="InterPro" id="IPR014710">
    <property type="entry name" value="RmlC-like_jellyroll"/>
</dbReference>
<accession>A0ABR0EXR5</accession>
<dbReference type="InterPro" id="IPR011051">
    <property type="entry name" value="RmlC_Cupin_sf"/>
</dbReference>
<evidence type="ECO:0000313" key="1">
    <source>
        <dbReference type="EMBL" id="KAK4506159.1"/>
    </source>
</evidence>
<dbReference type="InterPro" id="IPR047142">
    <property type="entry name" value="OryJ/VirC-like"/>
</dbReference>
<comment type="caution">
    <text evidence="1">The sequence shown here is derived from an EMBL/GenBank/DDBJ whole genome shotgun (WGS) entry which is preliminary data.</text>
</comment>
<dbReference type="Gene3D" id="2.60.120.10">
    <property type="entry name" value="Jelly Rolls"/>
    <property type="match status" value="1"/>
</dbReference>
<dbReference type="PANTHER" id="PTHR36156:SF2">
    <property type="entry name" value="CUPIN TYPE-2 DOMAIN-CONTAINING PROTEIN"/>
    <property type="match status" value="1"/>
</dbReference>
<dbReference type="Proteomes" id="UP001305779">
    <property type="component" value="Unassembled WGS sequence"/>
</dbReference>
<dbReference type="CDD" id="cd02231">
    <property type="entry name" value="cupin_BLL6423-like"/>
    <property type="match status" value="1"/>
</dbReference>
<evidence type="ECO:0000313" key="2">
    <source>
        <dbReference type="Proteomes" id="UP001305779"/>
    </source>
</evidence>
<sequence length="184" mass="20929">MPVENTQRKTKRFITGHNEEGKAVIEQIDEGRLRNIDNGVAQYNELWQTSTFPVDLNHDDCRAKEKTVMSLSLPNGVILRMVDRSPGSYSAMHRTQSLDYGIMIAGEMECIMDSGEKVVLKPGDVCIQRQTNHQWHNATKSWNRMIFAMMDAKPLEVAGQVYKGETGYEHVKDIASRHHMNTGH</sequence>
<gene>
    <name evidence="1" type="ORF">PRZ48_004124</name>
</gene>
<organism evidence="1 2">
    <name type="scientific">Zasmidium cellare</name>
    <name type="common">Wine cellar mold</name>
    <name type="synonym">Racodium cellare</name>
    <dbReference type="NCBI Taxonomy" id="395010"/>
    <lineage>
        <taxon>Eukaryota</taxon>
        <taxon>Fungi</taxon>
        <taxon>Dikarya</taxon>
        <taxon>Ascomycota</taxon>
        <taxon>Pezizomycotina</taxon>
        <taxon>Dothideomycetes</taxon>
        <taxon>Dothideomycetidae</taxon>
        <taxon>Mycosphaerellales</taxon>
        <taxon>Mycosphaerellaceae</taxon>
        <taxon>Zasmidium</taxon>
    </lineage>
</organism>